<dbReference type="EnsemblMetazoa" id="XM_014389780.2">
    <property type="protein sequence ID" value="XP_014245266.1"/>
    <property type="gene ID" value="LOC106664248"/>
</dbReference>
<dbReference type="AlphaFoldDB" id="A0A8I6RFL3"/>
<dbReference type="Proteomes" id="UP000494040">
    <property type="component" value="Unassembled WGS sequence"/>
</dbReference>
<dbReference type="Gene3D" id="2.30.36.70">
    <property type="entry name" value="Actin, Chain A, domain 2"/>
    <property type="match status" value="1"/>
</dbReference>
<dbReference type="RefSeq" id="XP_014245266.1">
    <property type="nucleotide sequence ID" value="XM_014389780.2"/>
</dbReference>
<keyword evidence="9" id="KW-1185">Reference proteome</keyword>
<keyword evidence="5" id="KW-0206">Cytoskeleton</keyword>
<dbReference type="GeneID" id="106664248"/>
<dbReference type="CDD" id="cd10210">
    <property type="entry name" value="ASKHA_NBD_Arp6"/>
    <property type="match status" value="1"/>
</dbReference>
<comment type="similarity">
    <text evidence="3">Belongs to the actin family. ARP6 subfamily.</text>
</comment>
<evidence type="ECO:0000256" key="1">
    <source>
        <dbReference type="ARBA" id="ARBA00004123"/>
    </source>
</evidence>
<dbReference type="CTD" id="32514"/>
<evidence type="ECO:0000256" key="6">
    <source>
        <dbReference type="ARBA" id="ARBA00023242"/>
    </source>
</evidence>
<dbReference type="KEGG" id="clec:106664248"/>
<accession>A0A8I6RFL3</accession>
<dbReference type="InterPro" id="IPR043129">
    <property type="entry name" value="ATPase_NBD"/>
</dbReference>
<evidence type="ECO:0000256" key="4">
    <source>
        <dbReference type="ARBA" id="ARBA00022490"/>
    </source>
</evidence>
<dbReference type="InterPro" id="IPR004000">
    <property type="entry name" value="Actin"/>
</dbReference>
<dbReference type="PANTHER" id="PTHR11937">
    <property type="entry name" value="ACTIN"/>
    <property type="match status" value="1"/>
</dbReference>
<keyword evidence="4" id="KW-0963">Cytoplasm</keyword>
<dbReference type="OMA" id="FFEEYEC"/>
<organism evidence="8 9">
    <name type="scientific">Cimex lectularius</name>
    <name type="common">Bed bug</name>
    <name type="synonym">Acanthia lectularia</name>
    <dbReference type="NCBI Taxonomy" id="79782"/>
    <lineage>
        <taxon>Eukaryota</taxon>
        <taxon>Metazoa</taxon>
        <taxon>Ecdysozoa</taxon>
        <taxon>Arthropoda</taxon>
        <taxon>Hexapoda</taxon>
        <taxon>Insecta</taxon>
        <taxon>Pterygota</taxon>
        <taxon>Neoptera</taxon>
        <taxon>Paraneoptera</taxon>
        <taxon>Hemiptera</taxon>
        <taxon>Heteroptera</taxon>
        <taxon>Panheteroptera</taxon>
        <taxon>Cimicomorpha</taxon>
        <taxon>Cimicidae</taxon>
        <taxon>Cimex</taxon>
    </lineage>
</organism>
<name>A0A8I6RFL3_CIMLE</name>
<dbReference type="GO" id="GO:0005856">
    <property type="term" value="C:cytoskeleton"/>
    <property type="evidence" value="ECO:0007669"/>
    <property type="project" value="UniProtKB-SubCell"/>
</dbReference>
<evidence type="ECO:0000256" key="5">
    <source>
        <dbReference type="ARBA" id="ARBA00023212"/>
    </source>
</evidence>
<dbReference type="Gene3D" id="3.30.420.40">
    <property type="match status" value="2"/>
</dbReference>
<protein>
    <recommendedName>
        <fullName evidence="7">Actin-related protein 6</fullName>
    </recommendedName>
</protein>
<keyword evidence="6" id="KW-0539">Nucleus</keyword>
<dbReference type="SMART" id="SM00268">
    <property type="entry name" value="ACTIN"/>
    <property type="match status" value="1"/>
</dbReference>
<proteinExistence type="inferred from homology"/>
<sequence>MVDNAYILDNGAYSIKVEHSKAGEPKIIPNCIMKAKSERRRLFIGDQVEDCRDASGLFYILPFQKGLLVNWDIQKTIWDYIFSKDCCPTNFSETPCIITEPYFNFASIQEAMAEIFFEEFECQSFLRKPAGDLVEYHYRQLSPTIQACLVVDLGYSFSHVAPYIKGKALKSAIRRIDVGGKILTNHLKEIISYRQLHVMEETYVMNQVKEDTCFVSNDLMADMAIAKLKYPENTIVRDYILPDFTKLRRGYEITLDKPPVLEQQKLRMNNERFSVPEVLFYPSDVGINQMGISEAIHNSIESCPEEARSHLYRNIVVVGGSSQFAGFKERLFKDVRSSAPDEYDVRIHVPDNPITFAWEGGKLLSKDPEFYTYVVTKEEYEEEGPTICLERFDS</sequence>
<comment type="subcellular location">
    <subcellularLocation>
        <location evidence="2">Cytoplasm</location>
        <location evidence="2">Cytoskeleton</location>
    </subcellularLocation>
    <subcellularLocation>
        <location evidence="1">Nucleus</location>
    </subcellularLocation>
</comment>
<dbReference type="Pfam" id="PF00022">
    <property type="entry name" value="Actin"/>
    <property type="match status" value="1"/>
</dbReference>
<reference evidence="8" key="1">
    <citation type="submission" date="2022-01" db="UniProtKB">
        <authorList>
            <consortium name="EnsemblMetazoa"/>
        </authorList>
    </citation>
    <scope>IDENTIFICATION</scope>
</reference>
<dbReference type="FunFam" id="3.90.640.10:FF:000014">
    <property type="entry name" value="Putative actin-related protein 6"/>
    <property type="match status" value="1"/>
</dbReference>
<evidence type="ECO:0000256" key="2">
    <source>
        <dbReference type="ARBA" id="ARBA00004245"/>
    </source>
</evidence>
<evidence type="ECO:0000256" key="7">
    <source>
        <dbReference type="ARBA" id="ARBA00074635"/>
    </source>
</evidence>
<dbReference type="SUPFAM" id="SSF53067">
    <property type="entry name" value="Actin-like ATPase domain"/>
    <property type="match status" value="2"/>
</dbReference>
<dbReference type="FunFam" id="2.30.36.70:FF:000003">
    <property type="entry name" value="Actin-related protein 6"/>
    <property type="match status" value="1"/>
</dbReference>
<dbReference type="OrthoDB" id="6220758at2759"/>
<evidence type="ECO:0000313" key="8">
    <source>
        <dbReference type="EnsemblMetazoa" id="XP_014245266.1"/>
    </source>
</evidence>
<evidence type="ECO:0000256" key="3">
    <source>
        <dbReference type="ARBA" id="ARBA00005665"/>
    </source>
</evidence>
<evidence type="ECO:0000313" key="9">
    <source>
        <dbReference type="Proteomes" id="UP000494040"/>
    </source>
</evidence>
<dbReference type="GO" id="GO:0005634">
    <property type="term" value="C:nucleus"/>
    <property type="evidence" value="ECO:0007669"/>
    <property type="project" value="UniProtKB-SubCell"/>
</dbReference>
<dbReference type="Gene3D" id="3.90.640.10">
    <property type="entry name" value="Actin, Chain A, domain 4"/>
    <property type="match status" value="1"/>
</dbReference>